<accession>A0A511THG7</accession>
<evidence type="ECO:0000313" key="5">
    <source>
        <dbReference type="Proteomes" id="UP000321514"/>
    </source>
</evidence>
<evidence type="ECO:0000313" key="2">
    <source>
        <dbReference type="EMBL" id="GEN13063.1"/>
    </source>
</evidence>
<name>A0A511THG7_MYXFU</name>
<keyword evidence="4" id="KW-1185">Reference proteome</keyword>
<evidence type="ECO:0000313" key="3">
    <source>
        <dbReference type="EMBL" id="SEU41034.1"/>
    </source>
</evidence>
<organism evidence="2 5">
    <name type="scientific">Myxococcus fulvus</name>
    <dbReference type="NCBI Taxonomy" id="33"/>
    <lineage>
        <taxon>Bacteria</taxon>
        <taxon>Pseudomonadati</taxon>
        <taxon>Myxococcota</taxon>
        <taxon>Myxococcia</taxon>
        <taxon>Myxococcales</taxon>
        <taxon>Cystobacterineae</taxon>
        <taxon>Myxococcaceae</taxon>
        <taxon>Myxococcus</taxon>
    </lineage>
</organism>
<reference evidence="2 5" key="2">
    <citation type="submission" date="2019-07" db="EMBL/GenBank/DDBJ databases">
        <title>Whole genome shotgun sequence of Myxococcus fulvus NBRC 100333.</title>
        <authorList>
            <person name="Hosoyama A."/>
            <person name="Uohara A."/>
            <person name="Ohji S."/>
            <person name="Ichikawa N."/>
        </authorList>
    </citation>
    <scope>NUCLEOTIDE SEQUENCE [LARGE SCALE GENOMIC DNA]</scope>
    <source>
        <strain evidence="2 5">NBRC 100333</strain>
    </source>
</reference>
<sequence>MGLALLLVTVGCGSSGSKGDAGSVEEDSGSREDGGVPGDGGPGDAGPGDAGTDPLACEKQRGVCAGAKRALVDGAYEPECTARSYGADYESAETRCDGLDNDCDGVTDPSVESRVTALSGGYEVGQLSSLRTEAGVLVAVFDGATDARVLRLDENLRVQETSNVPMAWVRTGTARQYVRTAKLVRTSEGLALFYSTMSFRVAPLNAYLVPLEANGAPKRGADGEVLEYRLLDRPMDEGRTVVAASTEHDRLVVLWTTGRPPTQPVQVMGTVVDSKGQVLVAPKVLFESASNWAPSPRSALWLRNGELLVALAEESGKGQGTVRVRRLDAALEQVGEERAFTTSEEPVPQLVDLGASAGAPLASPVLVWRSREAPEYRRWIRVAGHLFEGGQPVTWVMDTPAYVPWFGVFVDEGVLRLSWLSRFFDGWENNTPIYWGRLWTQDVGDAPVDRTPGLELMPLNEHAMWVLMEKVAPRRMATMYTATTDAGQFLDAVRYCTP</sequence>
<dbReference type="Proteomes" id="UP000183760">
    <property type="component" value="Unassembled WGS sequence"/>
</dbReference>
<feature type="region of interest" description="Disordered" evidence="1">
    <location>
        <begin position="14"/>
        <end position="54"/>
    </location>
</feature>
<dbReference type="STRING" id="1334629.MFUL124B02_41910"/>
<gene>
    <name evidence="2" type="ORF">MFU01_81000</name>
    <name evidence="3" type="ORF">SAMN05443572_11660</name>
</gene>
<comment type="caution">
    <text evidence="2">The sequence shown here is derived from an EMBL/GenBank/DDBJ whole genome shotgun (WGS) entry which is preliminary data.</text>
</comment>
<protein>
    <submittedName>
        <fullName evidence="2">Uncharacterized protein</fullName>
    </submittedName>
</protein>
<proteinExistence type="predicted"/>
<feature type="compositionally biased region" description="Gly residues" evidence="1">
    <location>
        <begin position="35"/>
        <end position="49"/>
    </location>
</feature>
<reference evidence="3 4" key="1">
    <citation type="submission" date="2016-10" db="EMBL/GenBank/DDBJ databases">
        <authorList>
            <person name="Varghese N."/>
            <person name="Submissions S."/>
        </authorList>
    </citation>
    <scope>NUCLEOTIDE SEQUENCE [LARGE SCALE GENOMIC DNA]</scope>
    <source>
        <strain evidence="3 4">DSM 16525</strain>
    </source>
</reference>
<dbReference type="RefSeq" id="WP_074959145.1">
    <property type="nucleotide sequence ID" value="NZ_BJXR01000073.1"/>
</dbReference>
<dbReference type="EMBL" id="BJXR01000073">
    <property type="protein sequence ID" value="GEN13063.1"/>
    <property type="molecule type" value="Genomic_DNA"/>
</dbReference>
<dbReference type="OrthoDB" id="5380162at2"/>
<dbReference type="EMBL" id="FOIB01000016">
    <property type="protein sequence ID" value="SEU41034.1"/>
    <property type="molecule type" value="Genomic_DNA"/>
</dbReference>
<evidence type="ECO:0000256" key="1">
    <source>
        <dbReference type="SAM" id="MobiDB-lite"/>
    </source>
</evidence>
<evidence type="ECO:0000313" key="4">
    <source>
        <dbReference type="Proteomes" id="UP000183760"/>
    </source>
</evidence>
<dbReference type="AlphaFoldDB" id="A0A511THG7"/>
<dbReference type="Proteomes" id="UP000321514">
    <property type="component" value="Unassembled WGS sequence"/>
</dbReference>